<dbReference type="InterPro" id="IPR010625">
    <property type="entry name" value="CHCH"/>
</dbReference>
<evidence type="ECO:0000256" key="8">
    <source>
        <dbReference type="ARBA" id="ARBA00023284"/>
    </source>
</evidence>
<evidence type="ECO:0000256" key="2">
    <source>
        <dbReference type="ARBA" id="ARBA00022448"/>
    </source>
</evidence>
<evidence type="ECO:0000256" key="3">
    <source>
        <dbReference type="ARBA" id="ARBA00022927"/>
    </source>
</evidence>
<dbReference type="GeneID" id="100165927"/>
<evidence type="ECO:0000256" key="1">
    <source>
        <dbReference type="ARBA" id="ARBA00004173"/>
    </source>
</evidence>
<dbReference type="OMA" id="ILGPCGE"/>
<evidence type="ECO:0000259" key="9">
    <source>
        <dbReference type="Pfam" id="PF06747"/>
    </source>
</evidence>
<keyword evidence="2" id="KW-0813">Transport</keyword>
<feature type="domain" description="CHCH" evidence="9">
    <location>
        <begin position="59"/>
        <end position="93"/>
    </location>
</feature>
<dbReference type="Pfam" id="PF06747">
    <property type="entry name" value="CHCH"/>
    <property type="match status" value="1"/>
</dbReference>
<dbReference type="PANTHER" id="PTHR21622:SF0">
    <property type="entry name" value="COILED-COIL-HELIX-COILED-COIL-HELIX DOMAIN CONTAINING 4"/>
    <property type="match status" value="1"/>
</dbReference>
<dbReference type="Gene3D" id="1.10.287.2900">
    <property type="match status" value="1"/>
</dbReference>
<proteinExistence type="predicted"/>
<comment type="subcellular location">
    <subcellularLocation>
        <location evidence="1">Mitochondrion</location>
    </subcellularLocation>
</comment>
<dbReference type="PANTHER" id="PTHR21622">
    <property type="entry name" value="COILED-COIL-HELIX-COILED-COIL-HELIX DOMAIN CONTAINING 4"/>
    <property type="match status" value="1"/>
</dbReference>
<evidence type="ECO:0000313" key="10">
    <source>
        <dbReference type="EnsemblMetazoa" id="XP_029344536.1"/>
    </source>
</evidence>
<dbReference type="KEGG" id="api:100165927"/>
<dbReference type="OrthoDB" id="7481291at2759"/>
<accession>A0A8R2NNX4</accession>
<dbReference type="GO" id="GO:0005758">
    <property type="term" value="C:mitochondrial intermembrane space"/>
    <property type="evidence" value="ECO:0007669"/>
    <property type="project" value="TreeGrafter"/>
</dbReference>
<dbReference type="GO" id="GO:0045041">
    <property type="term" value="P:protein import into mitochondrial intermembrane space"/>
    <property type="evidence" value="ECO:0007669"/>
    <property type="project" value="InterPro"/>
</dbReference>
<sequence length="128" mass="14456">MSQVIKDGKDTIIFATKEDHQSPSKVTLSPPEPSPGLIFPDGSINWNCPCLGGMATGPCGVEFRESFTCFHYSKEEPKGMECREKFTAMWTCMDQYPEVYTEGLKDDEEFLNKEEQADETIKNKETNS</sequence>
<dbReference type="PROSITE" id="PS51808">
    <property type="entry name" value="CHCH"/>
    <property type="match status" value="1"/>
</dbReference>
<keyword evidence="8" id="KW-0676">Redox-active center</keyword>
<dbReference type="InterPro" id="IPR039289">
    <property type="entry name" value="CHCHD4"/>
</dbReference>
<evidence type="ECO:0000256" key="4">
    <source>
        <dbReference type="ARBA" id="ARBA00023002"/>
    </source>
</evidence>
<keyword evidence="6" id="KW-0496">Mitochondrion</keyword>
<keyword evidence="3" id="KW-0653">Protein transport</keyword>
<dbReference type="EnsemblMetazoa" id="XM_029488676.1">
    <property type="protein sequence ID" value="XP_029344536.1"/>
    <property type="gene ID" value="LOC100165927"/>
</dbReference>
<protein>
    <recommendedName>
        <fullName evidence="9">CHCH domain-containing protein</fullName>
    </recommendedName>
</protein>
<evidence type="ECO:0000256" key="7">
    <source>
        <dbReference type="ARBA" id="ARBA00023157"/>
    </source>
</evidence>
<dbReference type="AlphaFoldDB" id="A0A8R2NNX4"/>
<keyword evidence="11" id="KW-1185">Reference proteome</keyword>
<name>A0A8R2NNX4_ACYPI</name>
<evidence type="ECO:0000256" key="5">
    <source>
        <dbReference type="ARBA" id="ARBA00023010"/>
    </source>
</evidence>
<dbReference type="GO" id="GO:0015035">
    <property type="term" value="F:protein-disulfide reductase activity"/>
    <property type="evidence" value="ECO:0007669"/>
    <property type="project" value="InterPro"/>
</dbReference>
<keyword evidence="4" id="KW-0560">Oxidoreductase</keyword>
<evidence type="ECO:0000313" key="11">
    <source>
        <dbReference type="Proteomes" id="UP000007819"/>
    </source>
</evidence>
<dbReference type="Proteomes" id="UP000007819">
    <property type="component" value="Chromosome A1"/>
</dbReference>
<reference evidence="10" key="2">
    <citation type="submission" date="2022-06" db="UniProtKB">
        <authorList>
            <consortium name="EnsemblMetazoa"/>
        </authorList>
    </citation>
    <scope>IDENTIFICATION</scope>
</reference>
<dbReference type="RefSeq" id="XP_029344536.1">
    <property type="nucleotide sequence ID" value="XM_029488676.1"/>
</dbReference>
<keyword evidence="5" id="KW-0811">Translocation</keyword>
<reference evidence="11" key="1">
    <citation type="submission" date="2010-06" db="EMBL/GenBank/DDBJ databases">
        <authorList>
            <person name="Jiang H."/>
            <person name="Abraham K."/>
            <person name="Ali S."/>
            <person name="Alsbrooks S.L."/>
            <person name="Anim B.N."/>
            <person name="Anosike U.S."/>
            <person name="Attaway T."/>
            <person name="Bandaranaike D.P."/>
            <person name="Battles P.K."/>
            <person name="Bell S.N."/>
            <person name="Bell A.V."/>
            <person name="Beltran B."/>
            <person name="Bickham C."/>
            <person name="Bustamante Y."/>
            <person name="Caleb T."/>
            <person name="Canada A."/>
            <person name="Cardenas V."/>
            <person name="Carter K."/>
            <person name="Chacko J."/>
            <person name="Chandrabose M.N."/>
            <person name="Chavez D."/>
            <person name="Chavez A."/>
            <person name="Chen L."/>
            <person name="Chu H.-S."/>
            <person name="Claassen K.J."/>
            <person name="Cockrell R."/>
            <person name="Collins M."/>
            <person name="Cooper J.A."/>
            <person name="Cree A."/>
            <person name="Curry S.M."/>
            <person name="Da Y."/>
            <person name="Dao M.D."/>
            <person name="Das B."/>
            <person name="Davila M.-L."/>
            <person name="Davy-Carroll L."/>
            <person name="Denson S."/>
            <person name="Dinh H."/>
            <person name="Ebong V.E."/>
            <person name="Edwards J.R."/>
            <person name="Egan A."/>
            <person name="El-Daye J."/>
            <person name="Escobedo L."/>
            <person name="Fernandez S."/>
            <person name="Fernando P.R."/>
            <person name="Flagg N."/>
            <person name="Forbes L.D."/>
            <person name="Fowler R.G."/>
            <person name="Fu Q."/>
            <person name="Gabisi R.A."/>
            <person name="Ganer J."/>
            <person name="Garbino Pronczuk A."/>
            <person name="Garcia R.M."/>
            <person name="Garner T."/>
            <person name="Garrett T.E."/>
            <person name="Gonzalez D.A."/>
            <person name="Hamid H."/>
            <person name="Hawkins E.S."/>
            <person name="Hirani K."/>
            <person name="Hogues M.E."/>
            <person name="Hollins B."/>
            <person name="Hsiao C.-H."/>
            <person name="Jabil R."/>
            <person name="James M.L."/>
            <person name="Jhangiani S.N."/>
            <person name="Johnson B."/>
            <person name="Johnson Q."/>
            <person name="Joshi V."/>
            <person name="Kalu J.B."/>
            <person name="Kam C."/>
            <person name="Kashfia A."/>
            <person name="Keebler J."/>
            <person name="Kisamo H."/>
            <person name="Kovar C.L."/>
            <person name="Lago L.A."/>
            <person name="Lai C.-Y."/>
            <person name="Laidlaw J."/>
            <person name="Lara F."/>
            <person name="Le T.-K."/>
            <person name="Lee S.L."/>
            <person name="Legall F.H."/>
            <person name="Lemon S.J."/>
            <person name="Lewis L.R."/>
            <person name="Li B."/>
            <person name="Liu Y."/>
            <person name="Liu Y.-S."/>
            <person name="Lopez J."/>
            <person name="Lozado R.J."/>
            <person name="Lu J."/>
            <person name="Madu R.C."/>
            <person name="Maheshwari M."/>
            <person name="Maheshwari R."/>
            <person name="Malloy K."/>
            <person name="Martinez E."/>
            <person name="Mathew T."/>
            <person name="Mercado I.C."/>
            <person name="Mercado C."/>
            <person name="Meyer B."/>
            <person name="Montgomery K."/>
            <person name="Morgan M.B."/>
            <person name="Munidasa M."/>
            <person name="Nazareth L.V."/>
            <person name="Nelson J."/>
            <person name="Ng B.M."/>
            <person name="Nguyen N.B."/>
            <person name="Nguyen P.Q."/>
            <person name="Nguyen T."/>
            <person name="Obregon M."/>
            <person name="Okwuonu G.O."/>
            <person name="Onwere C.G."/>
            <person name="Orozco G."/>
            <person name="Parra A."/>
            <person name="Patel S."/>
            <person name="Patil S."/>
            <person name="Perez A."/>
            <person name="Perez Y."/>
            <person name="Pham C."/>
            <person name="Primus E.L."/>
            <person name="Pu L.-L."/>
            <person name="Puazo M."/>
            <person name="Qin X."/>
            <person name="Quiroz J.B."/>
            <person name="Reese J."/>
            <person name="Richards S."/>
            <person name="Rives C.M."/>
            <person name="Robberts R."/>
            <person name="Ruiz S.J."/>
            <person name="Ruiz M.J."/>
            <person name="Santibanez J."/>
            <person name="Schneider B.W."/>
            <person name="Sisson I."/>
            <person name="Smith M."/>
            <person name="Sodergren E."/>
            <person name="Song X.-Z."/>
            <person name="Song B.B."/>
            <person name="Summersgill H."/>
            <person name="Thelus R."/>
            <person name="Thornton R.D."/>
            <person name="Trejos Z.Y."/>
            <person name="Usmani K."/>
            <person name="Vattathil S."/>
            <person name="Villasana D."/>
            <person name="Walker D.L."/>
            <person name="Wang S."/>
            <person name="Wang K."/>
            <person name="White C.S."/>
            <person name="Williams A.C."/>
            <person name="Williamson J."/>
            <person name="Wilson K."/>
            <person name="Woghiren I.O."/>
            <person name="Woodworth J.R."/>
            <person name="Worley K.C."/>
            <person name="Wright R.A."/>
            <person name="Wu W."/>
            <person name="Young L."/>
            <person name="Zhang L."/>
            <person name="Zhang J."/>
            <person name="Zhu Y."/>
            <person name="Muzny D.M."/>
            <person name="Weinstock G."/>
            <person name="Gibbs R.A."/>
        </authorList>
    </citation>
    <scope>NUCLEOTIDE SEQUENCE [LARGE SCALE GENOMIC DNA]</scope>
    <source>
        <strain evidence="11">LSR1</strain>
    </source>
</reference>
<keyword evidence="7" id="KW-1015">Disulfide bond</keyword>
<organism evidence="10 11">
    <name type="scientific">Acyrthosiphon pisum</name>
    <name type="common">Pea aphid</name>
    <dbReference type="NCBI Taxonomy" id="7029"/>
    <lineage>
        <taxon>Eukaryota</taxon>
        <taxon>Metazoa</taxon>
        <taxon>Ecdysozoa</taxon>
        <taxon>Arthropoda</taxon>
        <taxon>Hexapoda</taxon>
        <taxon>Insecta</taxon>
        <taxon>Pterygota</taxon>
        <taxon>Neoptera</taxon>
        <taxon>Paraneoptera</taxon>
        <taxon>Hemiptera</taxon>
        <taxon>Sternorrhyncha</taxon>
        <taxon>Aphidomorpha</taxon>
        <taxon>Aphidoidea</taxon>
        <taxon>Aphididae</taxon>
        <taxon>Macrosiphini</taxon>
        <taxon>Acyrthosiphon</taxon>
    </lineage>
</organism>
<evidence type="ECO:0000256" key="6">
    <source>
        <dbReference type="ARBA" id="ARBA00023128"/>
    </source>
</evidence>